<sequence length="73" mass="7632">MWGTRSHLPLQPCVLGIGAACGSAVPGSLAATSSSHAWHAHRSGLHSYSTYMFTVCTDSPSCRRSPAGANHHV</sequence>
<gene>
    <name evidence="3" type="ORF">PR001_g2109</name>
    <name evidence="2" type="ORF">PR002_g2036</name>
    <name evidence="4" type="ORF">PR003_g2271</name>
</gene>
<evidence type="ECO:0000313" key="2">
    <source>
        <dbReference type="EMBL" id="KAE9045789.1"/>
    </source>
</evidence>
<evidence type="ECO:0000313" key="7">
    <source>
        <dbReference type="Proteomes" id="UP000435112"/>
    </source>
</evidence>
<comment type="caution">
    <text evidence="3">The sequence shown here is derived from an EMBL/GenBank/DDBJ whole genome shotgun (WGS) entry which is preliminary data.</text>
</comment>
<evidence type="ECO:0000313" key="5">
    <source>
        <dbReference type="Proteomes" id="UP000429607"/>
    </source>
</evidence>
<evidence type="ECO:0000313" key="3">
    <source>
        <dbReference type="EMBL" id="KAE9050735.1"/>
    </source>
</evidence>
<dbReference type="EMBL" id="QXFT01000070">
    <property type="protein sequence ID" value="KAE9356518.1"/>
    <property type="molecule type" value="Genomic_DNA"/>
</dbReference>
<dbReference type="Proteomes" id="UP000435112">
    <property type="component" value="Unassembled WGS sequence"/>
</dbReference>
<organism evidence="3 5">
    <name type="scientific">Phytophthora rubi</name>
    <dbReference type="NCBI Taxonomy" id="129364"/>
    <lineage>
        <taxon>Eukaryota</taxon>
        <taxon>Sar</taxon>
        <taxon>Stramenopiles</taxon>
        <taxon>Oomycota</taxon>
        <taxon>Peronosporomycetes</taxon>
        <taxon>Peronosporales</taxon>
        <taxon>Peronosporaceae</taxon>
        <taxon>Phytophthora</taxon>
    </lineage>
</organism>
<keyword evidence="6" id="KW-1185">Reference proteome</keyword>
<dbReference type="Proteomes" id="UP000429607">
    <property type="component" value="Unassembled WGS sequence"/>
</dbReference>
<proteinExistence type="predicted"/>
<dbReference type="EMBL" id="QXFV01000069">
    <property type="protein sequence ID" value="KAE9050735.1"/>
    <property type="molecule type" value="Genomic_DNA"/>
</dbReference>
<reference evidence="5 7" key="1">
    <citation type="submission" date="2018-09" db="EMBL/GenBank/DDBJ databases">
        <title>Genomic investigation of the strawberry pathogen Phytophthora fragariae indicates pathogenicity is determined by transcriptional variation in three key races.</title>
        <authorList>
            <person name="Adams T.M."/>
            <person name="Armitage A.D."/>
            <person name="Sobczyk M.K."/>
            <person name="Bates H.J."/>
            <person name="Dunwell J.M."/>
            <person name="Nellist C.F."/>
            <person name="Harrison R.J."/>
        </authorList>
    </citation>
    <scope>NUCLEOTIDE SEQUENCE [LARGE SCALE GENOMIC DNA]</scope>
    <source>
        <strain evidence="3 5">SCRP249</strain>
        <strain evidence="2 7">SCRP324</strain>
        <strain evidence="4 6">SCRP333</strain>
    </source>
</reference>
<evidence type="ECO:0000313" key="6">
    <source>
        <dbReference type="Proteomes" id="UP000434957"/>
    </source>
</evidence>
<protein>
    <recommendedName>
        <fullName evidence="8">Secreted protein</fullName>
    </recommendedName>
</protein>
<keyword evidence="1" id="KW-0732">Signal</keyword>
<evidence type="ECO:0000313" key="4">
    <source>
        <dbReference type="EMBL" id="KAE9356518.1"/>
    </source>
</evidence>
<dbReference type="PROSITE" id="PS51257">
    <property type="entry name" value="PROKAR_LIPOPROTEIN"/>
    <property type="match status" value="1"/>
</dbReference>
<dbReference type="AlphaFoldDB" id="A0A6A3P5H5"/>
<accession>A0A6A3P5H5</accession>
<dbReference type="EMBL" id="QXFU01000065">
    <property type="protein sequence ID" value="KAE9045789.1"/>
    <property type="molecule type" value="Genomic_DNA"/>
</dbReference>
<name>A0A6A3P5H5_9STRA</name>
<dbReference type="OrthoDB" id="10300274at2759"/>
<feature type="chain" id="PRO_5036380294" description="Secreted protein" evidence="1">
    <location>
        <begin position="25"/>
        <end position="73"/>
    </location>
</feature>
<dbReference type="Proteomes" id="UP000434957">
    <property type="component" value="Unassembled WGS sequence"/>
</dbReference>
<evidence type="ECO:0000256" key="1">
    <source>
        <dbReference type="SAM" id="SignalP"/>
    </source>
</evidence>
<evidence type="ECO:0008006" key="8">
    <source>
        <dbReference type="Google" id="ProtNLM"/>
    </source>
</evidence>
<feature type="signal peptide" evidence="1">
    <location>
        <begin position="1"/>
        <end position="24"/>
    </location>
</feature>